<proteinExistence type="predicted"/>
<feature type="compositionally biased region" description="Low complexity" evidence="1">
    <location>
        <begin position="325"/>
        <end position="334"/>
    </location>
</feature>
<evidence type="ECO:0000313" key="2">
    <source>
        <dbReference type="EMBL" id="GMF49699.1"/>
    </source>
</evidence>
<feature type="compositionally biased region" description="Low complexity" evidence="1">
    <location>
        <begin position="343"/>
        <end position="356"/>
    </location>
</feature>
<feature type="compositionally biased region" description="Polar residues" evidence="1">
    <location>
        <begin position="94"/>
        <end position="107"/>
    </location>
</feature>
<dbReference type="Proteomes" id="UP001165121">
    <property type="component" value="Unassembled WGS sequence"/>
</dbReference>
<sequence length="689" mass="74065">MSPKGQAAESRRTSPGTSLAAARGRRLKRNAATPPRALVRKRVRRPLRVLDDDSESDSDSSVQESPSDPKKSGDAKAAVSVAPASLVASTSTSQVPQGSESPSSASNSDRRGHKSPPLHSPPTPKIRTKTLSRDAFRPSSPHRGGAGAFSRAASRAASRSSSPARGRVLDLSGKVAAARSNPPPTPSSTHDSGGLSPGLLASTLQDVRSSPTSHPLRSLPALSSDESLATLVLSDDDVEIVDVLPAVPPPSAGSREDASPGGVTGDTDGQRRGRVLCSKAASSAFRSALLLEALEADDDDVLGSTELSPMRSQSTSHPQAEPPATSTTRSSSSRGASNSQVKVSAASVTRSASSRGVSRKQVKPPATPGHRSSTTRMSRPTSQVVVALSSMPGSDRGSQRPLPVLPPVAGASLIVRVSKQVAKWAQPFISPEFSRPGAAKCWIRLLNCRLLSPVSAKTRVPYTVATLEAFVDYTNPSHPWQRLRRSLPPQACLFDTTSLDPNCKVSQRAPVPLQLRGYWRMFRGFGNEADAAMGFALWERDDWVPTRAVEASFEVAYRAIEDSFDEASRPALRSSVDAANDRWLAYVRERAQRSDRLRQKLICTLWEWCLSDGFPDVETELMFEPSMPGFSLEQLTWTPKTADWVSELSALEERESWRNGWTEVPAQHPYNTTFAPCNLSCPLFVPVGF</sequence>
<feature type="region of interest" description="Disordered" evidence="1">
    <location>
        <begin position="302"/>
        <end position="382"/>
    </location>
</feature>
<gene>
    <name evidence="2" type="ORF">Pfra01_001968400</name>
</gene>
<feature type="compositionally biased region" description="Basic residues" evidence="1">
    <location>
        <begin position="38"/>
        <end position="47"/>
    </location>
</feature>
<feature type="compositionally biased region" description="Low complexity" evidence="1">
    <location>
        <begin position="77"/>
        <end position="93"/>
    </location>
</feature>
<keyword evidence="3" id="KW-1185">Reference proteome</keyword>
<protein>
    <submittedName>
        <fullName evidence="2">Unnamed protein product</fullName>
    </submittedName>
</protein>
<dbReference type="EMBL" id="BSXT01002570">
    <property type="protein sequence ID" value="GMF49699.1"/>
    <property type="molecule type" value="Genomic_DNA"/>
</dbReference>
<name>A0A9W6Y0D7_9STRA</name>
<dbReference type="OrthoDB" id="123416at2759"/>
<accession>A0A9W6Y0D7</accession>
<feature type="compositionally biased region" description="Low complexity" evidence="1">
    <location>
        <begin position="371"/>
        <end position="382"/>
    </location>
</feature>
<feature type="compositionally biased region" description="Polar residues" evidence="1">
    <location>
        <begin position="202"/>
        <end position="215"/>
    </location>
</feature>
<reference evidence="2" key="1">
    <citation type="submission" date="2023-04" db="EMBL/GenBank/DDBJ databases">
        <title>Phytophthora fragariaefolia NBRC 109709.</title>
        <authorList>
            <person name="Ichikawa N."/>
            <person name="Sato H."/>
            <person name="Tonouchi N."/>
        </authorList>
    </citation>
    <scope>NUCLEOTIDE SEQUENCE</scope>
    <source>
        <strain evidence="2">NBRC 109709</strain>
    </source>
</reference>
<organism evidence="2 3">
    <name type="scientific">Phytophthora fragariaefolia</name>
    <dbReference type="NCBI Taxonomy" id="1490495"/>
    <lineage>
        <taxon>Eukaryota</taxon>
        <taxon>Sar</taxon>
        <taxon>Stramenopiles</taxon>
        <taxon>Oomycota</taxon>
        <taxon>Peronosporomycetes</taxon>
        <taxon>Peronosporales</taxon>
        <taxon>Peronosporaceae</taxon>
        <taxon>Phytophthora</taxon>
    </lineage>
</organism>
<evidence type="ECO:0000256" key="1">
    <source>
        <dbReference type="SAM" id="MobiDB-lite"/>
    </source>
</evidence>
<comment type="caution">
    <text evidence="2">The sequence shown here is derived from an EMBL/GenBank/DDBJ whole genome shotgun (WGS) entry which is preliminary data.</text>
</comment>
<feature type="region of interest" description="Disordered" evidence="1">
    <location>
        <begin position="1"/>
        <end position="224"/>
    </location>
</feature>
<feature type="region of interest" description="Disordered" evidence="1">
    <location>
        <begin position="242"/>
        <end position="271"/>
    </location>
</feature>
<dbReference type="AlphaFoldDB" id="A0A9W6Y0D7"/>
<evidence type="ECO:0000313" key="3">
    <source>
        <dbReference type="Proteomes" id="UP001165121"/>
    </source>
</evidence>
<feature type="compositionally biased region" description="Polar residues" evidence="1">
    <location>
        <begin position="305"/>
        <end position="318"/>
    </location>
</feature>
<feature type="compositionally biased region" description="Low complexity" evidence="1">
    <location>
        <begin position="148"/>
        <end position="166"/>
    </location>
</feature>